<organism evidence="6 7">
    <name type="scientific">Cryptosporangium minutisporangium</name>
    <dbReference type="NCBI Taxonomy" id="113569"/>
    <lineage>
        <taxon>Bacteria</taxon>
        <taxon>Bacillati</taxon>
        <taxon>Actinomycetota</taxon>
        <taxon>Actinomycetes</taxon>
        <taxon>Cryptosporangiales</taxon>
        <taxon>Cryptosporangiaceae</taxon>
        <taxon>Cryptosporangium</taxon>
    </lineage>
</organism>
<dbReference type="GO" id="GO:0016829">
    <property type="term" value="F:lyase activity"/>
    <property type="evidence" value="ECO:0007669"/>
    <property type="project" value="UniProtKB-KW"/>
</dbReference>
<comment type="similarity">
    <text evidence="1">Belongs to the HpcH/HpaI aldolase family.</text>
</comment>
<reference evidence="7" key="1">
    <citation type="journal article" date="2019" name="Int. J. Syst. Evol. Microbiol.">
        <title>The Global Catalogue of Microorganisms (GCM) 10K type strain sequencing project: providing services to taxonomists for standard genome sequencing and annotation.</title>
        <authorList>
            <consortium name="The Broad Institute Genomics Platform"/>
            <consortium name="The Broad Institute Genome Sequencing Center for Infectious Disease"/>
            <person name="Wu L."/>
            <person name="Ma J."/>
        </authorList>
    </citation>
    <scope>NUCLEOTIDE SEQUENCE [LARGE SCALE GENOMIC DNA]</scope>
    <source>
        <strain evidence="7">JCM 9458</strain>
    </source>
</reference>
<evidence type="ECO:0000313" key="7">
    <source>
        <dbReference type="Proteomes" id="UP001501676"/>
    </source>
</evidence>
<dbReference type="PANTHER" id="PTHR30502">
    <property type="entry name" value="2-KETO-3-DEOXY-L-RHAMNONATE ALDOLASE"/>
    <property type="match status" value="1"/>
</dbReference>
<keyword evidence="3 6" id="KW-0456">Lyase</keyword>
<keyword evidence="2" id="KW-0479">Metal-binding</keyword>
<dbReference type="Pfam" id="PF03328">
    <property type="entry name" value="HpcH_HpaI"/>
    <property type="match status" value="1"/>
</dbReference>
<keyword evidence="7" id="KW-1185">Reference proteome</keyword>
<evidence type="ECO:0000256" key="1">
    <source>
        <dbReference type="ARBA" id="ARBA00005568"/>
    </source>
</evidence>
<evidence type="ECO:0000259" key="5">
    <source>
        <dbReference type="Pfam" id="PF03328"/>
    </source>
</evidence>
<dbReference type="EMBL" id="BAAAYN010000035">
    <property type="protein sequence ID" value="GAA3391824.1"/>
    <property type="molecule type" value="Genomic_DNA"/>
</dbReference>
<dbReference type="Proteomes" id="UP001501676">
    <property type="component" value="Unassembled WGS sequence"/>
</dbReference>
<comment type="caution">
    <text evidence="6">The sequence shown here is derived from an EMBL/GenBank/DDBJ whole genome shotgun (WGS) entry which is preliminary data.</text>
</comment>
<dbReference type="SUPFAM" id="SSF51621">
    <property type="entry name" value="Phosphoenolpyruvate/pyruvate domain"/>
    <property type="match status" value="1"/>
</dbReference>
<evidence type="ECO:0000256" key="2">
    <source>
        <dbReference type="ARBA" id="ARBA00022723"/>
    </source>
</evidence>
<evidence type="ECO:0000256" key="4">
    <source>
        <dbReference type="SAM" id="MobiDB-lite"/>
    </source>
</evidence>
<dbReference type="Gene3D" id="3.20.20.60">
    <property type="entry name" value="Phosphoenolpyruvate-binding domains"/>
    <property type="match status" value="1"/>
</dbReference>
<dbReference type="InterPro" id="IPR040442">
    <property type="entry name" value="Pyrv_kinase-like_dom_sf"/>
</dbReference>
<dbReference type="InterPro" id="IPR050251">
    <property type="entry name" value="HpcH-HpaI_aldolase"/>
</dbReference>
<dbReference type="InterPro" id="IPR015813">
    <property type="entry name" value="Pyrv/PenolPyrv_kinase-like_dom"/>
</dbReference>
<name>A0ABP6T3R1_9ACTN</name>
<evidence type="ECO:0000256" key="3">
    <source>
        <dbReference type="ARBA" id="ARBA00023239"/>
    </source>
</evidence>
<accession>A0ABP6T3R1</accession>
<dbReference type="PANTHER" id="PTHR30502:SF0">
    <property type="entry name" value="PHOSPHOENOLPYRUVATE CARBOXYLASE FAMILY PROTEIN"/>
    <property type="match status" value="1"/>
</dbReference>
<proteinExistence type="inferred from homology"/>
<gene>
    <name evidence="6" type="ORF">GCM10020369_51160</name>
</gene>
<dbReference type="InterPro" id="IPR005000">
    <property type="entry name" value="Aldolase/citrate-lyase_domain"/>
</dbReference>
<evidence type="ECO:0000313" key="6">
    <source>
        <dbReference type="EMBL" id="GAA3391824.1"/>
    </source>
</evidence>
<feature type="domain" description="HpcH/HpaI aldolase/citrate lyase" evidence="5">
    <location>
        <begin position="48"/>
        <end position="230"/>
    </location>
</feature>
<feature type="region of interest" description="Disordered" evidence="4">
    <location>
        <begin position="1"/>
        <end position="27"/>
    </location>
</feature>
<sequence>MLGPTAADPPNDVAESSPTRASRDIVPRMPARSGLRAALAAGERVRGTFLKLAGEEPVDLAKAAGADFVVVDLEHSQLSEEQARRAVSRAAALGLPALVRIPAVDSGLINRLLEAGAAGVQLSTLRSAAETAALIAATRYAPDGARSISLAHPGANYSGVPLADYLAAERNDPPLLVGQIETATTDDPLPDVVRGLDVVFLGVTDLAVSVGLGNTEAFDERVREVRAVGTITGSWCATPDAATAAEAAGDRYVVIGSDLQFLAAALRKTLGETR</sequence>
<protein>
    <submittedName>
        <fullName evidence="6">Aldolase/citrate lyase family protein</fullName>
    </submittedName>
</protein>